<evidence type="ECO:0008006" key="3">
    <source>
        <dbReference type="Google" id="ProtNLM"/>
    </source>
</evidence>
<keyword evidence="2" id="KW-1185">Reference proteome</keyword>
<comment type="caution">
    <text evidence="1">The sequence shown here is derived from an EMBL/GenBank/DDBJ whole genome shotgun (WGS) entry which is preliminary data.</text>
</comment>
<accession>A0ABW3NBH2</accession>
<sequence>MKIRAHKRILLFLKDLQGFLMDNQGDLKLPELLKHYTDSELREMIHFIYQDSWSKNALGFMERKALEELILTDYQVLLWTIHKFEAQMTASPEYSQDEIDSFFKRTQNEMHYLASKPVTEWDSYDYSNYRSLMVKTGTTKKVYAIFTSDVLKADVYAVTTKPSYFFDTRAEAETELSNIIASDEFKFTADDLVIHSLWLLT</sequence>
<evidence type="ECO:0000313" key="2">
    <source>
        <dbReference type="Proteomes" id="UP001597013"/>
    </source>
</evidence>
<protein>
    <recommendedName>
        <fullName evidence="3">BTB domain-containing protein</fullName>
    </recommendedName>
</protein>
<gene>
    <name evidence="1" type="ORF">ACFQ1Q_10555</name>
</gene>
<proteinExistence type="predicted"/>
<dbReference type="EMBL" id="JBHTJL010000015">
    <property type="protein sequence ID" value="MFD1063686.1"/>
    <property type="molecule type" value="Genomic_DNA"/>
</dbReference>
<name>A0ABW3NBH2_9FLAO</name>
<evidence type="ECO:0000313" key="1">
    <source>
        <dbReference type="EMBL" id="MFD1063686.1"/>
    </source>
</evidence>
<dbReference type="Proteomes" id="UP001597013">
    <property type="component" value="Unassembled WGS sequence"/>
</dbReference>
<organism evidence="1 2">
    <name type="scientific">Winogradskyella litorisediminis</name>
    <dbReference type="NCBI Taxonomy" id="1156618"/>
    <lineage>
        <taxon>Bacteria</taxon>
        <taxon>Pseudomonadati</taxon>
        <taxon>Bacteroidota</taxon>
        <taxon>Flavobacteriia</taxon>
        <taxon>Flavobacteriales</taxon>
        <taxon>Flavobacteriaceae</taxon>
        <taxon>Winogradskyella</taxon>
    </lineage>
</organism>
<reference evidence="2" key="1">
    <citation type="journal article" date="2019" name="Int. J. Syst. Evol. Microbiol.">
        <title>The Global Catalogue of Microorganisms (GCM) 10K type strain sequencing project: providing services to taxonomists for standard genome sequencing and annotation.</title>
        <authorList>
            <consortium name="The Broad Institute Genomics Platform"/>
            <consortium name="The Broad Institute Genome Sequencing Center for Infectious Disease"/>
            <person name="Wu L."/>
            <person name="Ma J."/>
        </authorList>
    </citation>
    <scope>NUCLEOTIDE SEQUENCE [LARGE SCALE GENOMIC DNA]</scope>
    <source>
        <strain evidence="2">CCUG 62215</strain>
    </source>
</reference>
<dbReference type="RefSeq" id="WP_386131013.1">
    <property type="nucleotide sequence ID" value="NZ_JBHTJL010000015.1"/>
</dbReference>